<dbReference type="EMBL" id="CAJHIA010000024">
    <property type="protein sequence ID" value="CAD6446986.1"/>
    <property type="molecule type" value="Genomic_DNA"/>
</dbReference>
<proteinExistence type="predicted"/>
<evidence type="ECO:0000256" key="1">
    <source>
        <dbReference type="SAM" id="MobiDB-lite"/>
    </source>
</evidence>
<protein>
    <submittedName>
        <fullName evidence="2">B23f9709-cf84-43c1-add1-169813fa83bb-CDS</fullName>
    </submittedName>
</protein>
<keyword evidence="3" id="KW-1185">Reference proteome</keyword>
<evidence type="ECO:0000313" key="2">
    <source>
        <dbReference type="EMBL" id="CAD6446986.1"/>
    </source>
</evidence>
<name>A0A8H2ZQN7_9HELO</name>
<sequence length="143" mass="15829">MQAPTDLLSTRSTPLPQEVALKTHTTLLRNGSRSTILYDFKWPKGRQHESWESTFGTPHEHTTHHTMSPDAFPEQGIVHARPRKMARYGSCIEGYDSWFAGPAGAESLDGTASLKPEPSICHSGFHPLDCRDGDHSPGGHRID</sequence>
<gene>
    <name evidence="2" type="ORF">SCLTRI_LOCUS6778</name>
</gene>
<dbReference type="Proteomes" id="UP000624404">
    <property type="component" value="Unassembled WGS sequence"/>
</dbReference>
<dbReference type="AlphaFoldDB" id="A0A8H2ZQN7"/>
<accession>A0A8H2ZQN7</accession>
<comment type="caution">
    <text evidence="2">The sequence shown here is derived from an EMBL/GenBank/DDBJ whole genome shotgun (WGS) entry which is preliminary data.</text>
</comment>
<organism evidence="2 3">
    <name type="scientific">Sclerotinia trifoliorum</name>
    <dbReference type="NCBI Taxonomy" id="28548"/>
    <lineage>
        <taxon>Eukaryota</taxon>
        <taxon>Fungi</taxon>
        <taxon>Dikarya</taxon>
        <taxon>Ascomycota</taxon>
        <taxon>Pezizomycotina</taxon>
        <taxon>Leotiomycetes</taxon>
        <taxon>Helotiales</taxon>
        <taxon>Sclerotiniaceae</taxon>
        <taxon>Sclerotinia</taxon>
    </lineage>
</organism>
<reference evidence="2" key="1">
    <citation type="submission" date="2020-10" db="EMBL/GenBank/DDBJ databases">
        <authorList>
            <person name="Kusch S."/>
        </authorList>
    </citation>
    <scope>NUCLEOTIDE SEQUENCE</scope>
    <source>
        <strain evidence="2">SwB9</strain>
    </source>
</reference>
<feature type="region of interest" description="Disordered" evidence="1">
    <location>
        <begin position="49"/>
        <end position="74"/>
    </location>
</feature>
<evidence type="ECO:0000313" key="3">
    <source>
        <dbReference type="Proteomes" id="UP000624404"/>
    </source>
</evidence>